<evidence type="ECO:0000313" key="2">
    <source>
        <dbReference type="EMBL" id="GIH11806.1"/>
    </source>
</evidence>
<feature type="transmembrane region" description="Helical" evidence="1">
    <location>
        <begin position="16"/>
        <end position="33"/>
    </location>
</feature>
<keyword evidence="1" id="KW-1133">Transmembrane helix</keyword>
<dbReference type="AlphaFoldDB" id="A0A8J3QJN2"/>
<feature type="transmembrane region" description="Helical" evidence="1">
    <location>
        <begin position="98"/>
        <end position="118"/>
    </location>
</feature>
<proteinExistence type="predicted"/>
<dbReference type="EMBL" id="BONY01000176">
    <property type="protein sequence ID" value="GIH11806.1"/>
    <property type="molecule type" value="Genomic_DNA"/>
</dbReference>
<protein>
    <submittedName>
        <fullName evidence="2">Uncharacterized protein</fullName>
    </submittedName>
</protein>
<gene>
    <name evidence="2" type="ORF">Rhe02_98730</name>
</gene>
<reference evidence="2" key="1">
    <citation type="submission" date="2021-01" db="EMBL/GenBank/DDBJ databases">
        <title>Whole genome shotgun sequence of Rhizocola hellebori NBRC 109834.</title>
        <authorList>
            <person name="Komaki H."/>
            <person name="Tamura T."/>
        </authorList>
    </citation>
    <scope>NUCLEOTIDE SEQUENCE</scope>
    <source>
        <strain evidence="2">NBRC 109834</strain>
    </source>
</reference>
<dbReference type="RefSeq" id="WP_203915529.1">
    <property type="nucleotide sequence ID" value="NZ_BONY01000176.1"/>
</dbReference>
<accession>A0A8J3QJN2</accession>
<keyword evidence="1" id="KW-0812">Transmembrane</keyword>
<keyword evidence="1" id="KW-0472">Membrane</keyword>
<evidence type="ECO:0000256" key="1">
    <source>
        <dbReference type="SAM" id="Phobius"/>
    </source>
</evidence>
<feature type="transmembrane region" description="Helical" evidence="1">
    <location>
        <begin position="39"/>
        <end position="60"/>
    </location>
</feature>
<feature type="transmembrane region" description="Helical" evidence="1">
    <location>
        <begin position="72"/>
        <end position="92"/>
    </location>
</feature>
<keyword evidence="3" id="KW-1185">Reference proteome</keyword>
<name>A0A8J3QJN2_9ACTN</name>
<comment type="caution">
    <text evidence="2">The sequence shown here is derived from an EMBL/GenBank/DDBJ whole genome shotgun (WGS) entry which is preliminary data.</text>
</comment>
<organism evidence="2 3">
    <name type="scientific">Rhizocola hellebori</name>
    <dbReference type="NCBI Taxonomy" id="1392758"/>
    <lineage>
        <taxon>Bacteria</taxon>
        <taxon>Bacillati</taxon>
        <taxon>Actinomycetota</taxon>
        <taxon>Actinomycetes</taxon>
        <taxon>Micromonosporales</taxon>
        <taxon>Micromonosporaceae</taxon>
        <taxon>Rhizocola</taxon>
    </lineage>
</organism>
<dbReference type="Proteomes" id="UP000612899">
    <property type="component" value="Unassembled WGS sequence"/>
</dbReference>
<sequence>MSAPQVSGKAADRLSMAFYAGVAVIALAGQITAAERLELSMLLAIPGMALLELGGVALAARADYRRRLGENAYAARVLSGGVALFAVLFNWFGHQPNVFAAGVFAFMSALGYLVWLINSGDKRRDQLRAEGKLTATPPVYGWAQWLKRPALTRRARALALADPTLGVHGSLSAAANAVRAEARQKAIAAALRAKLAKAADPTSAAIAVATYDLDTIAAKLAAEADYDGLTALIAAEMTPVLLTASADAVATRKAKTAELAARADASRPAKASTVANGGKGISTADRVAKLAAKTPEASPAQLAAKLGLSERTVQRYLPKATSEASSTVADVADSSVLAGAAA</sequence>
<evidence type="ECO:0000313" key="3">
    <source>
        <dbReference type="Proteomes" id="UP000612899"/>
    </source>
</evidence>